<organism evidence="1 2">
    <name type="scientific">Burkholderia thailandensis</name>
    <dbReference type="NCBI Taxonomy" id="57975"/>
    <lineage>
        <taxon>Bacteria</taxon>
        <taxon>Pseudomonadati</taxon>
        <taxon>Pseudomonadota</taxon>
        <taxon>Betaproteobacteria</taxon>
        <taxon>Burkholderiales</taxon>
        <taxon>Burkholderiaceae</taxon>
        <taxon>Burkholderia</taxon>
        <taxon>pseudomallei group</taxon>
    </lineage>
</organism>
<dbReference type="Gene3D" id="3.40.630.30">
    <property type="match status" value="1"/>
</dbReference>
<dbReference type="RefSeq" id="WP_009904092.1">
    <property type="nucleotide sequence ID" value="NZ_CP008914.2"/>
</dbReference>
<evidence type="ECO:0000313" key="2">
    <source>
        <dbReference type="Proteomes" id="UP001272137"/>
    </source>
</evidence>
<gene>
    <name evidence="1" type="ORF">C7S16_1972</name>
</gene>
<dbReference type="InterPro" id="IPR016181">
    <property type="entry name" value="Acyl_CoA_acyltransferase"/>
</dbReference>
<sequence>MAIPPVASALRASSEAAPRPSPWRFRAAAASDAHACAPLVFESGVREFGYFLGEPPARCVAFLAFAFASKHGRFSWRRHRVAVGEDGGVSAVLAAHDGRATAFDDLHVAWMLLRFFGVARTVRMLLRGLVLESELPAPKRSQTLIAHCATDARVRGCGAFSALFDDAMRGGLLRAEPGREVVLDVLTSNVRARSLYERLGFVETPRSRPRSARLPPELASVRMRFGGAPR</sequence>
<reference evidence="1" key="1">
    <citation type="submission" date="2018-08" db="EMBL/GenBank/DDBJ databases">
        <title>Identification of Burkholderia cepacia strains that express a Burkholderia pseudomallei-like capsular polysaccharide.</title>
        <authorList>
            <person name="Burtnick M.N."/>
            <person name="Vongsouvath M."/>
            <person name="Newton P."/>
            <person name="Wuthiekanun V."/>
            <person name="Limmathurotsakul D."/>
            <person name="Brett P.J."/>
            <person name="Chantratita N."/>
            <person name="Dance D.A."/>
        </authorList>
    </citation>
    <scope>NUCLEOTIDE SEQUENCE</scope>
    <source>
        <strain evidence="1">SBXCC001</strain>
    </source>
</reference>
<comment type="caution">
    <text evidence="1">The sequence shown here is derived from an EMBL/GenBank/DDBJ whole genome shotgun (WGS) entry which is preliminary data.</text>
</comment>
<dbReference type="KEGG" id="btha:DR62_519"/>
<name>A0AAW9CX76_BURTH</name>
<dbReference type="EMBL" id="QXCT01000002">
    <property type="protein sequence ID" value="MDW9255520.1"/>
    <property type="molecule type" value="Genomic_DNA"/>
</dbReference>
<dbReference type="SUPFAM" id="SSF55729">
    <property type="entry name" value="Acyl-CoA N-acyltransferases (Nat)"/>
    <property type="match status" value="1"/>
</dbReference>
<evidence type="ECO:0000313" key="1">
    <source>
        <dbReference type="EMBL" id="MDW9255520.1"/>
    </source>
</evidence>
<protein>
    <submittedName>
        <fullName evidence="1">Acetyltransferase family protein</fullName>
    </submittedName>
</protein>
<dbReference type="AlphaFoldDB" id="A0AAW9CX76"/>
<proteinExistence type="predicted"/>
<accession>A0AAW9CX76</accession>
<dbReference type="Proteomes" id="UP001272137">
    <property type="component" value="Unassembled WGS sequence"/>
</dbReference>